<keyword evidence="2" id="KW-1185">Reference proteome</keyword>
<feature type="non-terminal residue" evidence="1">
    <location>
        <position position="315"/>
    </location>
</feature>
<name>A0A177AWU0_9BILA</name>
<dbReference type="AlphaFoldDB" id="A0A177AWU0"/>
<evidence type="ECO:0000313" key="2">
    <source>
        <dbReference type="Proteomes" id="UP000078046"/>
    </source>
</evidence>
<dbReference type="EMBL" id="LWCA01000966">
    <property type="protein sequence ID" value="OAF66320.1"/>
    <property type="molecule type" value="Genomic_DNA"/>
</dbReference>
<accession>A0A177AWU0</accession>
<protein>
    <submittedName>
        <fullName evidence="1">Uncharacterized protein</fullName>
    </submittedName>
</protein>
<gene>
    <name evidence="1" type="ORF">A3Q56_05950</name>
</gene>
<organism evidence="1 2">
    <name type="scientific">Intoshia linei</name>
    <dbReference type="NCBI Taxonomy" id="1819745"/>
    <lineage>
        <taxon>Eukaryota</taxon>
        <taxon>Metazoa</taxon>
        <taxon>Spiralia</taxon>
        <taxon>Lophotrochozoa</taxon>
        <taxon>Mesozoa</taxon>
        <taxon>Orthonectida</taxon>
        <taxon>Rhopaluridae</taxon>
        <taxon>Intoshia</taxon>
    </lineage>
</organism>
<reference evidence="1 2" key="1">
    <citation type="submission" date="2016-04" db="EMBL/GenBank/DDBJ databases">
        <title>The genome of Intoshia linei affirms orthonectids as highly simplified spiralians.</title>
        <authorList>
            <person name="Mikhailov K.V."/>
            <person name="Slusarev G.S."/>
            <person name="Nikitin M.A."/>
            <person name="Logacheva M.D."/>
            <person name="Penin A."/>
            <person name="Aleoshin V."/>
            <person name="Panchin Y.V."/>
        </authorList>
    </citation>
    <scope>NUCLEOTIDE SEQUENCE [LARGE SCALE GENOMIC DNA]</scope>
    <source>
        <strain evidence="1">Intl2013</strain>
        <tissue evidence="1">Whole animal</tissue>
    </source>
</reference>
<evidence type="ECO:0000313" key="1">
    <source>
        <dbReference type="EMBL" id="OAF66320.1"/>
    </source>
</evidence>
<proteinExistence type="predicted"/>
<comment type="caution">
    <text evidence="1">The sequence shown here is derived from an EMBL/GenBank/DDBJ whole genome shotgun (WGS) entry which is preliminary data.</text>
</comment>
<sequence length="315" mass="37220">MGKSKTLKKTTKSKNKDVIVDKLTQKTFKHKKIPGSNQYEKRAQLLEEYNELNKTNTFQYDQDLEKKQVDDMTNDIDKTWKILSQQVNLKNLFRKKFDSVHNLPIDSDYGKLVRQLSFDPKKMPNKLIQKKSNLSEKNGDIQSKIGLNEQQNQTLHTAISNQIHELKSQNENDEIDNDVFLSDGFIMKKSEINVVDSNIDPDILSFVMDVKYSSFSKSISKFKTFVDKLTYWRNIYDFYKHSSIQNSVNYIKLTFTFLIKYIYQNCHKPRFKLSLKLGKFIKEIMKYYEKEPELVSKVFVFYIDKSKCKENSIQL</sequence>
<dbReference type="Proteomes" id="UP000078046">
    <property type="component" value="Unassembled WGS sequence"/>
</dbReference>